<dbReference type="HOGENOM" id="CLU_098917_1_0_10"/>
<dbReference type="InterPro" id="IPR023408">
    <property type="entry name" value="MscS_beta-dom_sf"/>
</dbReference>
<dbReference type="GO" id="GO:0008381">
    <property type="term" value="F:mechanosensitive monoatomic ion channel activity"/>
    <property type="evidence" value="ECO:0007669"/>
    <property type="project" value="InterPro"/>
</dbReference>
<name>A9DPU6_9FLAO</name>
<evidence type="ECO:0000259" key="7">
    <source>
        <dbReference type="Pfam" id="PF00924"/>
    </source>
</evidence>
<dbReference type="PANTHER" id="PTHR30221:SF8">
    <property type="entry name" value="SMALL-CONDUCTANCE MECHANOSENSITIVE CHANNEL"/>
    <property type="match status" value="1"/>
</dbReference>
<dbReference type="SUPFAM" id="SSF50182">
    <property type="entry name" value="Sm-like ribonucleoproteins"/>
    <property type="match status" value="1"/>
</dbReference>
<evidence type="ECO:0000256" key="1">
    <source>
        <dbReference type="ARBA" id="ARBA00004370"/>
    </source>
</evidence>
<protein>
    <recommendedName>
        <fullName evidence="7">Mechanosensitive ion channel MscS domain-containing protein</fullName>
    </recommendedName>
</protein>
<dbReference type="AlphaFoldDB" id="A9DPU6"/>
<evidence type="ECO:0000313" key="9">
    <source>
        <dbReference type="Proteomes" id="UP000002945"/>
    </source>
</evidence>
<feature type="transmembrane region" description="Helical" evidence="6">
    <location>
        <begin position="45"/>
        <end position="68"/>
    </location>
</feature>
<keyword evidence="9" id="KW-1185">Reference proteome</keyword>
<dbReference type="Proteomes" id="UP000002945">
    <property type="component" value="Unassembled WGS sequence"/>
</dbReference>
<dbReference type="Gene3D" id="2.30.30.60">
    <property type="match status" value="1"/>
</dbReference>
<dbReference type="RefSeq" id="WP_007096572.1">
    <property type="nucleotide sequence ID" value="NZ_CP142125.1"/>
</dbReference>
<accession>A9DPU6</accession>
<evidence type="ECO:0000256" key="3">
    <source>
        <dbReference type="ARBA" id="ARBA00022989"/>
    </source>
</evidence>
<organism evidence="8 9">
    <name type="scientific">Kordia algicida OT-1</name>
    <dbReference type="NCBI Taxonomy" id="391587"/>
    <lineage>
        <taxon>Bacteria</taxon>
        <taxon>Pseudomonadati</taxon>
        <taxon>Bacteroidota</taxon>
        <taxon>Flavobacteriia</taxon>
        <taxon>Flavobacteriales</taxon>
        <taxon>Flavobacteriaceae</taxon>
        <taxon>Kordia</taxon>
    </lineage>
</organism>
<dbReference type="Pfam" id="PF00924">
    <property type="entry name" value="MS_channel_2nd"/>
    <property type="match status" value="1"/>
</dbReference>
<feature type="domain" description="Mechanosensitive ion channel MscS" evidence="7">
    <location>
        <begin position="94"/>
        <end position="156"/>
    </location>
</feature>
<comment type="subcellular location">
    <subcellularLocation>
        <location evidence="1">Membrane</location>
    </subcellularLocation>
</comment>
<sequence>MVIPKEQLFLTLILIIIMMIVIVIIKKAIRKFSFVQAIEINRRKVIFNICFFIIYLISGFFLAIIWGVKFQEFTIFISSVLAVLGVGFFAQWSILSNLTASFILFFYHPIRIGHRIKIIDKDYNWIGEVKNITAFYFFIKTDDGENISLPNSLVMQKGLQILEPGEALKSNDTSTEATETIETIEDGS</sequence>
<proteinExistence type="predicted"/>
<keyword evidence="4 6" id="KW-0472">Membrane</keyword>
<evidence type="ECO:0000256" key="4">
    <source>
        <dbReference type="ARBA" id="ARBA00023136"/>
    </source>
</evidence>
<dbReference type="InterPro" id="IPR045275">
    <property type="entry name" value="MscS_archaea/bacteria_type"/>
</dbReference>
<dbReference type="PANTHER" id="PTHR30221">
    <property type="entry name" value="SMALL-CONDUCTANCE MECHANOSENSITIVE CHANNEL"/>
    <property type="match status" value="1"/>
</dbReference>
<feature type="transmembrane region" description="Helical" evidence="6">
    <location>
        <begin position="6"/>
        <end position="25"/>
    </location>
</feature>
<evidence type="ECO:0000256" key="2">
    <source>
        <dbReference type="ARBA" id="ARBA00022692"/>
    </source>
</evidence>
<comment type="caution">
    <text evidence="8">The sequence shown here is derived from an EMBL/GenBank/DDBJ whole genome shotgun (WGS) entry which is preliminary data.</text>
</comment>
<gene>
    <name evidence="8" type="ORF">KAOT1_20217</name>
</gene>
<dbReference type="STRING" id="391587.KAOT1_20217"/>
<dbReference type="InterPro" id="IPR010920">
    <property type="entry name" value="LSM_dom_sf"/>
</dbReference>
<evidence type="ECO:0000256" key="5">
    <source>
        <dbReference type="SAM" id="MobiDB-lite"/>
    </source>
</evidence>
<keyword evidence="3 6" id="KW-1133">Transmembrane helix</keyword>
<dbReference type="GO" id="GO:0016020">
    <property type="term" value="C:membrane"/>
    <property type="evidence" value="ECO:0007669"/>
    <property type="project" value="UniProtKB-SubCell"/>
</dbReference>
<dbReference type="eggNOG" id="COG0668">
    <property type="taxonomic scope" value="Bacteria"/>
</dbReference>
<reference evidence="8 9" key="1">
    <citation type="journal article" date="2011" name="J. Bacteriol.">
        <title>Genome sequence of the algicidal bacterium Kordia algicida OT-1.</title>
        <authorList>
            <person name="Lee H.S."/>
            <person name="Kang S.G."/>
            <person name="Kwon K.K."/>
            <person name="Lee J.H."/>
            <person name="Kim S.J."/>
        </authorList>
    </citation>
    <scope>NUCLEOTIDE SEQUENCE [LARGE SCALE GENOMIC DNA]</scope>
    <source>
        <strain evidence="8 9">OT-1</strain>
    </source>
</reference>
<dbReference type="InterPro" id="IPR006685">
    <property type="entry name" value="MscS_channel_2nd"/>
</dbReference>
<feature type="transmembrane region" description="Helical" evidence="6">
    <location>
        <begin position="74"/>
        <end position="107"/>
    </location>
</feature>
<evidence type="ECO:0000256" key="6">
    <source>
        <dbReference type="SAM" id="Phobius"/>
    </source>
</evidence>
<feature type="region of interest" description="Disordered" evidence="5">
    <location>
        <begin position="169"/>
        <end position="188"/>
    </location>
</feature>
<dbReference type="EMBL" id="ABIB01000002">
    <property type="protein sequence ID" value="EDP97524.1"/>
    <property type="molecule type" value="Genomic_DNA"/>
</dbReference>
<evidence type="ECO:0000313" key="8">
    <source>
        <dbReference type="EMBL" id="EDP97524.1"/>
    </source>
</evidence>
<keyword evidence="2 6" id="KW-0812">Transmembrane</keyword>
<dbReference type="OrthoDB" id="5705501at2"/>